<gene>
    <name evidence="1" type="ORF">H7849_01565</name>
</gene>
<dbReference type="SUPFAM" id="SSF54427">
    <property type="entry name" value="NTF2-like"/>
    <property type="match status" value="1"/>
</dbReference>
<protein>
    <recommendedName>
        <fullName evidence="3">DUF4440 domain-containing protein</fullName>
    </recommendedName>
</protein>
<evidence type="ECO:0000313" key="2">
    <source>
        <dbReference type="Proteomes" id="UP000515312"/>
    </source>
</evidence>
<dbReference type="KEGG" id="adin:H7849_01565"/>
<sequence>MAMDDTYAINLAKSRFREGFNRADEEMVLSVYDSLFCDMSFGLPSFYDSDAKDVFRARLKRLFRDYSAEMAVLIIKIVLHADTAYDWGWHVLNLSDRLIGTRRQVRTRYFETWRRDTDRGWVITSFIDNLDEAPKMPEEMIWEMQNTTSDARVTRLRENDLQFSGIERSSGVH</sequence>
<proteinExistence type="predicted"/>
<reference evidence="1 2" key="1">
    <citation type="submission" date="2020-08" db="EMBL/GenBank/DDBJ databases">
        <title>Edaphobacter telluris sp. nov. and Acidobacterium dinghuensis sp. nov., two acidobacteria isolated from forest soil.</title>
        <authorList>
            <person name="Fu J."/>
            <person name="Qiu L."/>
        </authorList>
    </citation>
    <scope>NUCLEOTIDE SEQUENCE [LARGE SCALE GENOMIC DNA]</scope>
    <source>
        <strain evidence="1">4Y35</strain>
    </source>
</reference>
<dbReference type="InterPro" id="IPR032710">
    <property type="entry name" value="NTF2-like_dom_sf"/>
</dbReference>
<name>A0A7G8BJK8_9BACT</name>
<keyword evidence="2" id="KW-1185">Reference proteome</keyword>
<evidence type="ECO:0008006" key="3">
    <source>
        <dbReference type="Google" id="ProtNLM"/>
    </source>
</evidence>
<organism evidence="1 2">
    <name type="scientific">Alloacidobacterium dinghuense</name>
    <dbReference type="NCBI Taxonomy" id="2763107"/>
    <lineage>
        <taxon>Bacteria</taxon>
        <taxon>Pseudomonadati</taxon>
        <taxon>Acidobacteriota</taxon>
        <taxon>Terriglobia</taxon>
        <taxon>Terriglobales</taxon>
        <taxon>Acidobacteriaceae</taxon>
        <taxon>Alloacidobacterium</taxon>
    </lineage>
</organism>
<dbReference type="Gene3D" id="3.10.450.50">
    <property type="match status" value="1"/>
</dbReference>
<evidence type="ECO:0000313" key="1">
    <source>
        <dbReference type="EMBL" id="QNI32728.1"/>
    </source>
</evidence>
<dbReference type="EMBL" id="CP060394">
    <property type="protein sequence ID" value="QNI32728.1"/>
    <property type="molecule type" value="Genomic_DNA"/>
</dbReference>
<dbReference type="Proteomes" id="UP000515312">
    <property type="component" value="Chromosome"/>
</dbReference>
<accession>A0A7G8BJK8</accession>
<dbReference type="RefSeq" id="WP_186743682.1">
    <property type="nucleotide sequence ID" value="NZ_CP060394.1"/>
</dbReference>
<dbReference type="AlphaFoldDB" id="A0A7G8BJK8"/>